<dbReference type="AlphaFoldDB" id="A0A0F9R634"/>
<protein>
    <submittedName>
        <fullName evidence="1">Uncharacterized protein</fullName>
    </submittedName>
</protein>
<organism evidence="1">
    <name type="scientific">marine sediment metagenome</name>
    <dbReference type="NCBI Taxonomy" id="412755"/>
    <lineage>
        <taxon>unclassified sequences</taxon>
        <taxon>metagenomes</taxon>
        <taxon>ecological metagenomes</taxon>
    </lineage>
</organism>
<proteinExistence type="predicted"/>
<sequence>MVNALNNTLWVVDTVDADVIDDKNMRVKSIRWIGGATSAAAEAVVIRDPTTNTTLWETTASGANYVEESLYNPPLWWVNGFEVPTLDNGTLYITLA</sequence>
<evidence type="ECO:0000313" key="1">
    <source>
        <dbReference type="EMBL" id="KKN44742.1"/>
    </source>
</evidence>
<accession>A0A0F9R634</accession>
<dbReference type="EMBL" id="LAZR01001433">
    <property type="protein sequence ID" value="KKN44742.1"/>
    <property type="molecule type" value="Genomic_DNA"/>
</dbReference>
<name>A0A0F9R634_9ZZZZ</name>
<comment type="caution">
    <text evidence="1">The sequence shown here is derived from an EMBL/GenBank/DDBJ whole genome shotgun (WGS) entry which is preliminary data.</text>
</comment>
<reference evidence="1" key="1">
    <citation type="journal article" date="2015" name="Nature">
        <title>Complex archaea that bridge the gap between prokaryotes and eukaryotes.</title>
        <authorList>
            <person name="Spang A."/>
            <person name="Saw J.H."/>
            <person name="Jorgensen S.L."/>
            <person name="Zaremba-Niedzwiedzka K."/>
            <person name="Martijn J."/>
            <person name="Lind A.E."/>
            <person name="van Eijk R."/>
            <person name="Schleper C."/>
            <person name="Guy L."/>
            <person name="Ettema T.J."/>
        </authorList>
    </citation>
    <scope>NUCLEOTIDE SEQUENCE</scope>
</reference>
<gene>
    <name evidence="1" type="ORF">LCGC14_0690210</name>
</gene>